<name>A0AAD7MI69_9AGAR</name>
<accession>A0AAD7MI69</accession>
<keyword evidence="2" id="KW-1185">Reference proteome</keyword>
<evidence type="ECO:0000313" key="2">
    <source>
        <dbReference type="Proteomes" id="UP001215280"/>
    </source>
</evidence>
<organism evidence="1 2">
    <name type="scientific">Mycena maculata</name>
    <dbReference type="NCBI Taxonomy" id="230809"/>
    <lineage>
        <taxon>Eukaryota</taxon>
        <taxon>Fungi</taxon>
        <taxon>Dikarya</taxon>
        <taxon>Basidiomycota</taxon>
        <taxon>Agaricomycotina</taxon>
        <taxon>Agaricomycetes</taxon>
        <taxon>Agaricomycetidae</taxon>
        <taxon>Agaricales</taxon>
        <taxon>Marasmiineae</taxon>
        <taxon>Mycenaceae</taxon>
        <taxon>Mycena</taxon>
    </lineage>
</organism>
<sequence>MTLNEAPRSAQIPLQERKSLLVLLIALGLVSATLRQSKFLSFRVTLSSVDCGLETLTTTLQLFRYLDDRLTYHGLDLLSVARAPKAGLNAHHTLRF</sequence>
<dbReference type="EMBL" id="JARJLG010000303">
    <property type="protein sequence ID" value="KAJ7718599.1"/>
    <property type="molecule type" value="Genomic_DNA"/>
</dbReference>
<gene>
    <name evidence="1" type="ORF">DFH07DRAFT_860137</name>
</gene>
<proteinExistence type="predicted"/>
<evidence type="ECO:0000313" key="1">
    <source>
        <dbReference type="EMBL" id="KAJ7718599.1"/>
    </source>
</evidence>
<comment type="caution">
    <text evidence="1">The sequence shown here is derived from an EMBL/GenBank/DDBJ whole genome shotgun (WGS) entry which is preliminary data.</text>
</comment>
<reference evidence="1" key="1">
    <citation type="submission" date="2023-03" db="EMBL/GenBank/DDBJ databases">
        <title>Massive genome expansion in bonnet fungi (Mycena s.s.) driven by repeated elements and novel gene families across ecological guilds.</title>
        <authorList>
            <consortium name="Lawrence Berkeley National Laboratory"/>
            <person name="Harder C.B."/>
            <person name="Miyauchi S."/>
            <person name="Viragh M."/>
            <person name="Kuo A."/>
            <person name="Thoen E."/>
            <person name="Andreopoulos B."/>
            <person name="Lu D."/>
            <person name="Skrede I."/>
            <person name="Drula E."/>
            <person name="Henrissat B."/>
            <person name="Morin E."/>
            <person name="Kohler A."/>
            <person name="Barry K."/>
            <person name="LaButti K."/>
            <person name="Morin E."/>
            <person name="Salamov A."/>
            <person name="Lipzen A."/>
            <person name="Mereny Z."/>
            <person name="Hegedus B."/>
            <person name="Baldrian P."/>
            <person name="Stursova M."/>
            <person name="Weitz H."/>
            <person name="Taylor A."/>
            <person name="Grigoriev I.V."/>
            <person name="Nagy L.G."/>
            <person name="Martin F."/>
            <person name="Kauserud H."/>
        </authorList>
    </citation>
    <scope>NUCLEOTIDE SEQUENCE</scope>
    <source>
        <strain evidence="1">CBHHK188m</strain>
    </source>
</reference>
<dbReference type="AlphaFoldDB" id="A0AAD7MI69"/>
<protein>
    <submittedName>
        <fullName evidence="1">Uncharacterized protein</fullName>
    </submittedName>
</protein>
<dbReference type="Proteomes" id="UP001215280">
    <property type="component" value="Unassembled WGS sequence"/>
</dbReference>